<sequence>MMLTSSVGVTLLVISLKWKTLLMSITLMELSSTFVLAILLTNSSIINVILIMLPFFVSEALIMLTAFYSTTQTTGSALSSLILY</sequence>
<evidence type="ECO:0000313" key="2">
    <source>
        <dbReference type="EMBL" id="AOT84239.1"/>
    </source>
</evidence>
<dbReference type="GeneID" id="31080084"/>
<feature type="transmembrane region" description="Helical" evidence="1">
    <location>
        <begin position="20"/>
        <end position="41"/>
    </location>
</feature>
<keyword evidence="1" id="KW-1133">Transmembrane helix</keyword>
<keyword evidence="1" id="KW-0812">Transmembrane</keyword>
<evidence type="ECO:0000256" key="1">
    <source>
        <dbReference type="SAM" id="Phobius"/>
    </source>
</evidence>
<geneLocation type="mitochondrion" evidence="2"/>
<name>A0A1P8C761_9BILA</name>
<gene>
    <name evidence="2" type="primary">ND4L</name>
</gene>
<reference evidence="2" key="1">
    <citation type="journal article" date="2017" name="Sci. Rep.">
        <title>Mitochondrial genome diversity in dagger and needle nematodes (Nematoda: Longidoridae).</title>
        <authorList>
            <person name="Palomares-Rius J.E."/>
            <person name="Cantalapiedra-Navarrete C."/>
            <person name="Archidona-Yuste A."/>
            <person name="Blok V.C."/>
            <person name="Castillo P."/>
        </authorList>
    </citation>
    <scope>NUCLEOTIDE SEQUENCE</scope>
    <source>
        <strain evidence="2">AR31</strain>
    </source>
</reference>
<accession>A0A1P8C761</accession>
<keyword evidence="1" id="KW-0472">Membrane</keyword>
<dbReference type="EMBL" id="KU746818">
    <property type="protein sequence ID" value="AOT84239.1"/>
    <property type="molecule type" value="Genomic_DNA"/>
</dbReference>
<feature type="transmembrane region" description="Helical" evidence="1">
    <location>
        <begin position="48"/>
        <end position="68"/>
    </location>
</feature>
<dbReference type="RefSeq" id="YP_009346428.1">
    <property type="nucleotide sequence ID" value="NC_033867.1"/>
</dbReference>
<organism evidence="2">
    <name type="scientific">Longidorus vineacola</name>
    <dbReference type="NCBI Taxonomy" id="241698"/>
    <lineage>
        <taxon>Eukaryota</taxon>
        <taxon>Metazoa</taxon>
        <taxon>Ecdysozoa</taxon>
        <taxon>Nematoda</taxon>
        <taxon>Enoplea</taxon>
        <taxon>Dorylaimia</taxon>
        <taxon>Dorylaimida</taxon>
        <taxon>Dorylaimina</taxon>
        <taxon>Longidoroidea</taxon>
        <taxon>Longidoridae</taxon>
        <taxon>Longidorus</taxon>
    </lineage>
</organism>
<protein>
    <submittedName>
        <fullName evidence="2">NADH dehydrogenase subunit 4L</fullName>
    </submittedName>
</protein>
<proteinExistence type="predicted"/>
<keyword evidence="2" id="KW-0496">Mitochondrion</keyword>
<dbReference type="CTD" id="4539"/>
<dbReference type="AlphaFoldDB" id="A0A1P8C761"/>